<keyword evidence="1" id="KW-0812">Transmembrane</keyword>
<keyword evidence="3" id="KW-1185">Reference proteome</keyword>
<accession>A0A0D2FZ44</accession>
<protein>
    <submittedName>
        <fullName evidence="2">Uncharacterized protein</fullName>
    </submittedName>
</protein>
<evidence type="ECO:0000313" key="2">
    <source>
        <dbReference type="EMBL" id="KIW73813.1"/>
    </source>
</evidence>
<dbReference type="EMBL" id="KN846956">
    <property type="protein sequence ID" value="KIW73813.1"/>
    <property type="molecule type" value="Genomic_DNA"/>
</dbReference>
<feature type="transmembrane region" description="Helical" evidence="1">
    <location>
        <begin position="141"/>
        <end position="161"/>
    </location>
</feature>
<name>A0A0D2FZ44_9EURO</name>
<gene>
    <name evidence="2" type="ORF">PV04_01903</name>
</gene>
<keyword evidence="1" id="KW-1133">Transmembrane helix</keyword>
<proteinExistence type="predicted"/>
<evidence type="ECO:0000313" key="3">
    <source>
        <dbReference type="Proteomes" id="UP000054266"/>
    </source>
</evidence>
<feature type="transmembrane region" description="Helical" evidence="1">
    <location>
        <begin position="181"/>
        <end position="202"/>
    </location>
</feature>
<organism evidence="2 3">
    <name type="scientific">Phialophora macrospora</name>
    <dbReference type="NCBI Taxonomy" id="1851006"/>
    <lineage>
        <taxon>Eukaryota</taxon>
        <taxon>Fungi</taxon>
        <taxon>Dikarya</taxon>
        <taxon>Ascomycota</taxon>
        <taxon>Pezizomycotina</taxon>
        <taxon>Eurotiomycetes</taxon>
        <taxon>Chaetothyriomycetidae</taxon>
        <taxon>Chaetothyriales</taxon>
        <taxon>Herpotrichiellaceae</taxon>
        <taxon>Phialophora</taxon>
    </lineage>
</organism>
<keyword evidence="1" id="KW-0472">Membrane</keyword>
<dbReference type="AlphaFoldDB" id="A0A0D2FZ44"/>
<reference evidence="2 3" key="1">
    <citation type="submission" date="2015-01" db="EMBL/GenBank/DDBJ databases">
        <title>The Genome Sequence of Capronia semiimmersa CBS27337.</title>
        <authorList>
            <consortium name="The Broad Institute Genomics Platform"/>
            <person name="Cuomo C."/>
            <person name="de Hoog S."/>
            <person name="Gorbushina A."/>
            <person name="Stielow B."/>
            <person name="Teixiera M."/>
            <person name="Abouelleil A."/>
            <person name="Chapman S.B."/>
            <person name="Priest M."/>
            <person name="Young S.K."/>
            <person name="Wortman J."/>
            <person name="Nusbaum C."/>
            <person name="Birren B."/>
        </authorList>
    </citation>
    <scope>NUCLEOTIDE SEQUENCE [LARGE SCALE GENOMIC DNA]</scope>
    <source>
        <strain evidence="2 3">CBS 27337</strain>
    </source>
</reference>
<sequence>MDSILGLNVNLSLSLLPILLLATPGPVTPLHKHLALTGTGITDAGGAGLASYLSDCLSVLTLCLGLQTALDPSTLNGGEYPACAALTTGYLFRVENAATVAFLQQITRTGSLTRLEVRSTSPSPSPSSSSSGGWFGFRGRLVSSVACLPTVALLLVLLLLLSKPRLLSPSSTGAEVSVSAAVLLSASLLLLSRLFATISFCARTRRPSWHGAPEPGVAGDLLVLLSEDRWARVTGLVDDLKAVTSGRWLARRPAHPLVMDCLDWMAGMMVWVAVVVLGGASDQEKGALVGAVLVGHWILMFENARAGELVMNGRTVRVAKRKKYARRLELAEELIKEVGRSDFAVRLGMINPEQVKDLGKGDGDETRNEVVTM</sequence>
<dbReference type="HOGENOM" id="CLU_026024_0_0_1"/>
<dbReference type="STRING" id="5601.A0A0D2FZ44"/>
<dbReference type="Proteomes" id="UP000054266">
    <property type="component" value="Unassembled WGS sequence"/>
</dbReference>
<evidence type="ECO:0000256" key="1">
    <source>
        <dbReference type="SAM" id="Phobius"/>
    </source>
</evidence>